<feature type="transmembrane region" description="Helical" evidence="1">
    <location>
        <begin position="51"/>
        <end position="69"/>
    </location>
</feature>
<sequence length="103" mass="12090">MEARFKTLKEFYPFYLSEHMNPTSRKLHFTGTALLFVILGVAIYLGRFGLLWLIPIVGYGFAWVGHFFFEKNKPATFQYPFYSLASDFILFFELLTGKQKFNP</sequence>
<gene>
    <name evidence="2" type="ORF">L0U89_15820</name>
</gene>
<dbReference type="PANTHER" id="PTHR34205:SF2">
    <property type="entry name" value="DUF962 DOMAIN-CONTAINING PROTEIN"/>
    <property type="match status" value="1"/>
</dbReference>
<proteinExistence type="predicted"/>
<protein>
    <submittedName>
        <fullName evidence="2">DUF962 domain-containing protein</fullName>
    </submittedName>
</protein>
<dbReference type="EMBL" id="JAKEVZ010000013">
    <property type="protein sequence ID" value="MCF1752528.1"/>
    <property type="molecule type" value="Genomic_DNA"/>
</dbReference>
<evidence type="ECO:0000313" key="3">
    <source>
        <dbReference type="Proteomes" id="UP001201449"/>
    </source>
</evidence>
<dbReference type="RefSeq" id="WP_008628609.1">
    <property type="nucleotide sequence ID" value="NZ_JAKEVZ010000013.1"/>
</dbReference>
<evidence type="ECO:0000256" key="1">
    <source>
        <dbReference type="SAM" id="Phobius"/>
    </source>
</evidence>
<dbReference type="Proteomes" id="UP001201449">
    <property type="component" value="Unassembled WGS sequence"/>
</dbReference>
<evidence type="ECO:0000313" key="2">
    <source>
        <dbReference type="EMBL" id="MCF1752528.1"/>
    </source>
</evidence>
<accession>A0ABS9C084</accession>
<dbReference type="Pfam" id="PF06127">
    <property type="entry name" value="Mpo1-like"/>
    <property type="match status" value="1"/>
</dbReference>
<comment type="caution">
    <text evidence="2">The sequence shown here is derived from an EMBL/GenBank/DDBJ whole genome shotgun (WGS) entry which is preliminary data.</text>
</comment>
<keyword evidence="1" id="KW-0472">Membrane</keyword>
<organism evidence="2 3">
    <name type="scientific">Mariniradius sediminis</name>
    <dbReference type="NCBI Taxonomy" id="2909237"/>
    <lineage>
        <taxon>Bacteria</taxon>
        <taxon>Pseudomonadati</taxon>
        <taxon>Bacteroidota</taxon>
        <taxon>Cytophagia</taxon>
        <taxon>Cytophagales</taxon>
        <taxon>Cyclobacteriaceae</taxon>
        <taxon>Mariniradius</taxon>
    </lineage>
</organism>
<dbReference type="InterPro" id="IPR009305">
    <property type="entry name" value="Mpo1-like"/>
</dbReference>
<name>A0ABS9C084_9BACT</name>
<keyword evidence="3" id="KW-1185">Reference proteome</keyword>
<reference evidence="2 3" key="1">
    <citation type="submission" date="2022-01" db="EMBL/GenBank/DDBJ databases">
        <title>Mariniradius saccharolyticus sp. nov., isolated from sediment of a river.</title>
        <authorList>
            <person name="Liu H."/>
        </authorList>
    </citation>
    <scope>NUCLEOTIDE SEQUENCE [LARGE SCALE GENOMIC DNA]</scope>
    <source>
        <strain evidence="2 3">RY-2</strain>
    </source>
</reference>
<keyword evidence="1" id="KW-1133">Transmembrane helix</keyword>
<keyword evidence="1" id="KW-0812">Transmembrane</keyword>
<feature type="transmembrane region" description="Helical" evidence="1">
    <location>
        <begin position="27"/>
        <end position="45"/>
    </location>
</feature>
<dbReference type="PANTHER" id="PTHR34205">
    <property type="entry name" value="TRANSMEMBRANE PROTEIN"/>
    <property type="match status" value="1"/>
</dbReference>